<dbReference type="PANTHER" id="PTHR42756">
    <property type="entry name" value="TRANSCRIPTIONAL REGULATOR, MARR"/>
    <property type="match status" value="1"/>
</dbReference>
<sequence>MEVNEELSRELEEAIRRSNTVIYRRGQALLAEMGISNPQFNTLLALYEFGPLTMGDLGKHLFTACSTATDLADRLERDGLVERIRDSKDRRIVRMHLLTKGKKMVEVIMNERYRFLEEVLAGYTADEHRLILESLKHLIDRVERTDKTYPVELEAVRNIKKKLILSPS</sequence>
<proteinExistence type="predicted"/>
<dbReference type="Proteomes" id="UP000054623">
    <property type="component" value="Unassembled WGS sequence"/>
</dbReference>
<accession>A0A098B4S6</accession>
<dbReference type="GO" id="GO:0003700">
    <property type="term" value="F:DNA-binding transcription factor activity"/>
    <property type="evidence" value="ECO:0007669"/>
    <property type="project" value="InterPro"/>
</dbReference>
<organism evidence="5">
    <name type="scientific">Desulfitobacterium hafniense</name>
    <name type="common">Desulfitobacterium frappieri</name>
    <dbReference type="NCBI Taxonomy" id="49338"/>
    <lineage>
        <taxon>Bacteria</taxon>
        <taxon>Bacillati</taxon>
        <taxon>Bacillota</taxon>
        <taxon>Clostridia</taxon>
        <taxon>Eubacteriales</taxon>
        <taxon>Desulfitobacteriaceae</taxon>
        <taxon>Desulfitobacterium</taxon>
    </lineage>
</organism>
<dbReference type="SMART" id="SM00347">
    <property type="entry name" value="HTH_MARR"/>
    <property type="match status" value="1"/>
</dbReference>
<keyword evidence="2" id="KW-0238">DNA-binding</keyword>
<dbReference type="Gene3D" id="1.10.10.10">
    <property type="entry name" value="Winged helix-like DNA-binding domain superfamily/Winged helix DNA-binding domain"/>
    <property type="match status" value="1"/>
</dbReference>
<dbReference type="EMBL" id="LK996017">
    <property type="protein sequence ID" value="CDX03375.1"/>
    <property type="molecule type" value="Genomic_DNA"/>
</dbReference>
<dbReference type="RefSeq" id="WP_005816949.1">
    <property type="nucleotide sequence ID" value="NZ_CABKQQ010000060.1"/>
</dbReference>
<dbReference type="OrthoDB" id="9790052at2"/>
<keyword evidence="1" id="KW-0805">Transcription regulation</keyword>
<name>A0A098B4S6_DESHA</name>
<evidence type="ECO:0000256" key="1">
    <source>
        <dbReference type="ARBA" id="ARBA00023015"/>
    </source>
</evidence>
<evidence type="ECO:0000313" key="6">
    <source>
        <dbReference type="EMBL" id="KTE92233.1"/>
    </source>
</evidence>
<evidence type="ECO:0000256" key="2">
    <source>
        <dbReference type="ARBA" id="ARBA00023125"/>
    </source>
</evidence>
<dbReference type="InterPro" id="IPR000835">
    <property type="entry name" value="HTH_MarR-typ"/>
</dbReference>
<protein>
    <submittedName>
        <fullName evidence="5 6">Transcriptional regulator</fullName>
    </submittedName>
</protein>
<evidence type="ECO:0000313" key="7">
    <source>
        <dbReference type="Proteomes" id="UP000054623"/>
    </source>
</evidence>
<gene>
    <name evidence="6" type="ORF">AT727_04690</name>
    <name evidence="5" type="ORF">DPCES_3489</name>
</gene>
<dbReference type="InterPro" id="IPR036388">
    <property type="entry name" value="WH-like_DNA-bd_sf"/>
</dbReference>
<reference evidence="5" key="1">
    <citation type="submission" date="2014-07" db="EMBL/GenBank/DDBJ databases">
        <authorList>
            <person name="Hornung V.Bastian."/>
        </authorList>
    </citation>
    <scope>NUCLEOTIDE SEQUENCE</scope>
    <source>
        <strain evidence="5">PCE-S</strain>
    </source>
</reference>
<dbReference type="PRINTS" id="PR00598">
    <property type="entry name" value="HTHMARR"/>
</dbReference>
<dbReference type="EMBL" id="LOCK01000017">
    <property type="protein sequence ID" value="KTE92233.1"/>
    <property type="molecule type" value="Genomic_DNA"/>
</dbReference>
<evidence type="ECO:0000259" key="4">
    <source>
        <dbReference type="PROSITE" id="PS50995"/>
    </source>
</evidence>
<feature type="domain" description="HTH marR-type" evidence="4">
    <location>
        <begin position="4"/>
        <end position="144"/>
    </location>
</feature>
<dbReference type="Pfam" id="PF01047">
    <property type="entry name" value="MarR"/>
    <property type="match status" value="1"/>
</dbReference>
<dbReference type="PATRIC" id="fig|49338.4.peg.3748"/>
<dbReference type="GO" id="GO:0003677">
    <property type="term" value="F:DNA binding"/>
    <property type="evidence" value="ECO:0007669"/>
    <property type="project" value="UniProtKB-KW"/>
</dbReference>
<dbReference type="InterPro" id="IPR036390">
    <property type="entry name" value="WH_DNA-bd_sf"/>
</dbReference>
<dbReference type="AlphaFoldDB" id="A0A098B4S6"/>
<dbReference type="OMA" id="REQDPKD"/>
<evidence type="ECO:0000313" key="5">
    <source>
        <dbReference type="EMBL" id="CDX03375.1"/>
    </source>
</evidence>
<reference evidence="6 7" key="2">
    <citation type="submission" date="2015-12" db="EMBL/GenBank/DDBJ databases">
        <title>Draft Genome Sequence of Desulfitobacterium hafniense Strain DH, a Sulfate-reducing Bacterium Isolated from Paddy Soils.</title>
        <authorList>
            <person name="Bao P."/>
            <person name="Zhang X."/>
            <person name="Li G."/>
        </authorList>
    </citation>
    <scope>NUCLEOTIDE SEQUENCE [LARGE SCALE GENOMIC DNA]</scope>
    <source>
        <strain evidence="6 7">DH</strain>
    </source>
</reference>
<dbReference type="SUPFAM" id="SSF46785">
    <property type="entry name" value="Winged helix' DNA-binding domain"/>
    <property type="match status" value="1"/>
</dbReference>
<dbReference type="PANTHER" id="PTHR42756:SF1">
    <property type="entry name" value="TRANSCRIPTIONAL REPRESSOR OF EMRAB OPERON"/>
    <property type="match status" value="1"/>
</dbReference>
<dbReference type="PROSITE" id="PS50995">
    <property type="entry name" value="HTH_MARR_2"/>
    <property type="match status" value="1"/>
</dbReference>
<keyword evidence="3" id="KW-0804">Transcription</keyword>
<evidence type="ECO:0000256" key="3">
    <source>
        <dbReference type="ARBA" id="ARBA00023163"/>
    </source>
</evidence>